<keyword evidence="5" id="KW-0808">Transferase</keyword>
<protein>
    <recommendedName>
        <fullName evidence="8">Sensor-like histidine kinase SenX3</fullName>
        <ecNumber evidence="3">2.7.13.3</ecNumber>
    </recommendedName>
</protein>
<dbReference type="PANTHER" id="PTHR45453:SF1">
    <property type="entry name" value="PHOSPHATE REGULON SENSOR PROTEIN PHOR"/>
    <property type="match status" value="1"/>
</dbReference>
<keyword evidence="9" id="KW-1133">Transmembrane helix</keyword>
<evidence type="ECO:0000256" key="7">
    <source>
        <dbReference type="ARBA" id="ARBA00023012"/>
    </source>
</evidence>
<evidence type="ECO:0000256" key="6">
    <source>
        <dbReference type="ARBA" id="ARBA00022777"/>
    </source>
</evidence>
<reference evidence="11 12" key="1">
    <citation type="submission" date="2019-03" db="EMBL/GenBank/DDBJ databases">
        <title>Genomics of glacier-inhabiting Cryobacterium strains.</title>
        <authorList>
            <person name="Liu Q."/>
            <person name="Xin Y.-H."/>
        </authorList>
    </citation>
    <scope>NUCLEOTIDE SEQUENCE [LARGE SCALE GENOMIC DNA]</scope>
    <source>
        <strain evidence="11 12">MDB1-5</strain>
    </source>
</reference>
<evidence type="ECO:0000313" key="12">
    <source>
        <dbReference type="Proteomes" id="UP000297604"/>
    </source>
</evidence>
<dbReference type="InterPro" id="IPR050351">
    <property type="entry name" value="BphY/WalK/GraS-like"/>
</dbReference>
<dbReference type="PRINTS" id="PR00344">
    <property type="entry name" value="BCTRLSENSOR"/>
</dbReference>
<keyword evidence="6 11" id="KW-0418">Kinase</keyword>
<dbReference type="InterPro" id="IPR036097">
    <property type="entry name" value="HisK_dim/P_sf"/>
</dbReference>
<dbReference type="InterPro" id="IPR003594">
    <property type="entry name" value="HATPase_dom"/>
</dbReference>
<evidence type="ECO:0000256" key="5">
    <source>
        <dbReference type="ARBA" id="ARBA00022679"/>
    </source>
</evidence>
<dbReference type="CDD" id="cd00075">
    <property type="entry name" value="HATPase"/>
    <property type="match status" value="1"/>
</dbReference>
<gene>
    <name evidence="11" type="ORF">E3O46_12310</name>
</gene>
<dbReference type="PROSITE" id="PS50109">
    <property type="entry name" value="HIS_KIN"/>
    <property type="match status" value="1"/>
</dbReference>
<dbReference type="Gene3D" id="1.10.287.130">
    <property type="match status" value="1"/>
</dbReference>
<dbReference type="EC" id="2.7.13.3" evidence="3"/>
<dbReference type="Pfam" id="PF00512">
    <property type="entry name" value="HisKA"/>
    <property type="match status" value="1"/>
</dbReference>
<dbReference type="SMART" id="SM00387">
    <property type="entry name" value="HATPase_c"/>
    <property type="match status" value="1"/>
</dbReference>
<comment type="subcellular location">
    <subcellularLocation>
        <location evidence="2">Cell membrane</location>
    </subcellularLocation>
</comment>
<dbReference type="Pfam" id="PF02518">
    <property type="entry name" value="HATPase_c"/>
    <property type="match status" value="1"/>
</dbReference>
<accession>A0ABY2IL58</accession>
<proteinExistence type="predicted"/>
<sequence>MTTEVLVIVALNALACAVVTGALGLLALRMMKRSSFVVQLMLVALAAIVSVVGGMSAVATQMYVSTHDLGVFYSVAAVAGLVSLVMAALLGRTLVRDSRHLRSAAERLGRGESVAADGDAAAPRHSTTEFSDLAGELAATGARLAESRARERRVEESRRELIAWISHDLRTPLAGIRAMAEALEDGMVEDPARYYPRMRDQVDRLSGMVDDLFELSRIHSGTLRLALEPVALYDLISDTVAGFGPVAHAKSLDLRFAGETGLTVLADPRELSRVVGNLVMNAIQHSPSGSPITVSVRERGDGGAVISVEDAAGGIPEQDIDRVFEAGWRASEPRTPGGAGLGLAIVQGIVTAHQGEVIVQNVPNGCRFDVLLPRRAVAV</sequence>
<dbReference type="InterPro" id="IPR004358">
    <property type="entry name" value="Sig_transdc_His_kin-like_C"/>
</dbReference>
<dbReference type="InterPro" id="IPR003661">
    <property type="entry name" value="HisK_dim/P_dom"/>
</dbReference>
<comment type="catalytic activity">
    <reaction evidence="1">
        <text>ATP + protein L-histidine = ADP + protein N-phospho-L-histidine.</text>
        <dbReference type="EC" id="2.7.13.3"/>
    </reaction>
</comment>
<keyword evidence="12" id="KW-1185">Reference proteome</keyword>
<dbReference type="SMART" id="SM00388">
    <property type="entry name" value="HisKA"/>
    <property type="match status" value="1"/>
</dbReference>
<evidence type="ECO:0000256" key="4">
    <source>
        <dbReference type="ARBA" id="ARBA00022553"/>
    </source>
</evidence>
<keyword evidence="7" id="KW-0902">Two-component regulatory system</keyword>
<dbReference type="InterPro" id="IPR036890">
    <property type="entry name" value="HATPase_C_sf"/>
</dbReference>
<name>A0ABY2IL58_9MICO</name>
<feature type="transmembrane region" description="Helical" evidence="9">
    <location>
        <begin position="6"/>
        <end position="28"/>
    </location>
</feature>
<evidence type="ECO:0000256" key="3">
    <source>
        <dbReference type="ARBA" id="ARBA00012438"/>
    </source>
</evidence>
<keyword evidence="4" id="KW-0597">Phosphoprotein</keyword>
<evidence type="ECO:0000313" key="11">
    <source>
        <dbReference type="EMBL" id="TFC19344.1"/>
    </source>
</evidence>
<dbReference type="Proteomes" id="UP000297604">
    <property type="component" value="Unassembled WGS sequence"/>
</dbReference>
<dbReference type="SUPFAM" id="SSF55874">
    <property type="entry name" value="ATPase domain of HSP90 chaperone/DNA topoisomerase II/histidine kinase"/>
    <property type="match status" value="1"/>
</dbReference>
<dbReference type="Gene3D" id="3.30.565.10">
    <property type="entry name" value="Histidine kinase-like ATPase, C-terminal domain"/>
    <property type="match status" value="1"/>
</dbReference>
<dbReference type="EMBL" id="SOFS01000025">
    <property type="protein sequence ID" value="TFC19344.1"/>
    <property type="molecule type" value="Genomic_DNA"/>
</dbReference>
<comment type="caution">
    <text evidence="11">The sequence shown here is derived from an EMBL/GenBank/DDBJ whole genome shotgun (WGS) entry which is preliminary data.</text>
</comment>
<organism evidence="11 12">
    <name type="scientific">Cryobacterium glucosi</name>
    <dbReference type="NCBI Taxonomy" id="1259175"/>
    <lineage>
        <taxon>Bacteria</taxon>
        <taxon>Bacillati</taxon>
        <taxon>Actinomycetota</taxon>
        <taxon>Actinomycetes</taxon>
        <taxon>Micrococcales</taxon>
        <taxon>Microbacteriaceae</taxon>
        <taxon>Cryobacterium</taxon>
    </lineage>
</organism>
<dbReference type="PANTHER" id="PTHR45453">
    <property type="entry name" value="PHOSPHATE REGULON SENSOR PROTEIN PHOR"/>
    <property type="match status" value="1"/>
</dbReference>
<dbReference type="GO" id="GO:0016301">
    <property type="term" value="F:kinase activity"/>
    <property type="evidence" value="ECO:0007669"/>
    <property type="project" value="UniProtKB-KW"/>
</dbReference>
<keyword evidence="9" id="KW-0472">Membrane</keyword>
<evidence type="ECO:0000256" key="2">
    <source>
        <dbReference type="ARBA" id="ARBA00004236"/>
    </source>
</evidence>
<evidence type="ECO:0000256" key="9">
    <source>
        <dbReference type="SAM" id="Phobius"/>
    </source>
</evidence>
<feature type="domain" description="Histidine kinase" evidence="10">
    <location>
        <begin position="164"/>
        <end position="376"/>
    </location>
</feature>
<evidence type="ECO:0000256" key="1">
    <source>
        <dbReference type="ARBA" id="ARBA00000085"/>
    </source>
</evidence>
<dbReference type="SUPFAM" id="SSF47384">
    <property type="entry name" value="Homodimeric domain of signal transducing histidine kinase"/>
    <property type="match status" value="1"/>
</dbReference>
<evidence type="ECO:0000256" key="8">
    <source>
        <dbReference type="ARBA" id="ARBA00039401"/>
    </source>
</evidence>
<dbReference type="InterPro" id="IPR005467">
    <property type="entry name" value="His_kinase_dom"/>
</dbReference>
<dbReference type="RefSeq" id="WP_134449022.1">
    <property type="nucleotide sequence ID" value="NZ_SOFS01000025.1"/>
</dbReference>
<feature type="transmembrane region" description="Helical" evidence="9">
    <location>
        <begin position="70"/>
        <end position="90"/>
    </location>
</feature>
<evidence type="ECO:0000259" key="10">
    <source>
        <dbReference type="PROSITE" id="PS50109"/>
    </source>
</evidence>
<feature type="transmembrane region" description="Helical" evidence="9">
    <location>
        <begin position="40"/>
        <end position="64"/>
    </location>
</feature>
<keyword evidence="9" id="KW-0812">Transmembrane</keyword>
<dbReference type="CDD" id="cd00082">
    <property type="entry name" value="HisKA"/>
    <property type="match status" value="1"/>
</dbReference>